<evidence type="ECO:0000313" key="2">
    <source>
        <dbReference type="EMBL" id="EPZ32864.1"/>
    </source>
</evidence>
<evidence type="ECO:0000313" key="3">
    <source>
        <dbReference type="Proteomes" id="UP000030755"/>
    </source>
</evidence>
<feature type="transmembrane region" description="Helical" evidence="1">
    <location>
        <begin position="708"/>
        <end position="734"/>
    </location>
</feature>
<keyword evidence="3" id="KW-1185">Reference proteome</keyword>
<dbReference type="OrthoDB" id="2161444at2759"/>
<dbReference type="EMBL" id="KE561104">
    <property type="protein sequence ID" value="EPZ32864.1"/>
    <property type="molecule type" value="Genomic_DNA"/>
</dbReference>
<keyword evidence="1" id="KW-1133">Transmembrane helix</keyword>
<dbReference type="HOGENOM" id="CLU_375592_0_0_1"/>
<sequence length="739" mass="84076">MKLMGSFFRIDQDNPNTELIDKLSLYALDIVIDLCSVESIKDAWTDEMYSDMEKGVLIWKRPAEIKQAKSKVKETAIKLPKSSQKPNQVGQCQTISINSAKDLIKPTKKKAKSPCPPLLNEIEVLKRENKFYAKWFEEQQQNRRKRKHVFVPPESVEMVVISRKDNINVVKETNIVQNYNYNVTINNVAGPEITINETNNIKRDNIDNLHTDDIVEKEFSEKLDLDTNKTQDGQKLAERREVSKQHKFLENLSTEKQASRENIPDRTSKQKLFQNGTDEVITVNTKPKKDSQPIEDFKPIDNQITATSCKKATSLEIEPLMVPAKSQDNSTGSKNRASEEIFEIRQDIEDPKKANKADSFHQFESDWSGIFNETKIISEPKSTPHKCLNFFRYLNLTRALITTSYGFYVSFGTAQSQALAFPYARAFQISTLFFLCLDLFLTCCKVLPDNTLKSKLAIFINPKTFSIWQLVADPDLIMDAMPLIANCVLKVYAFRMGEILATSSVPLGGISPDQLEQIAKTKEFNLALLVLFCVSVVFTVSLHTLKIVRSLLAKSAVTLGLIVVLKSAMLLFDLTVNAFLLYSTLVLKGRNLFDIDVITNLVLAIVVPSIIVTLQTNVIVNFPLHYTFLRMLIKEKVPFNVQKYAGTWNLVLFALRKTFHPRIFMTVGIYSVFSMVSLWYVLLKTRSVDLDELVAVGVNLAESNLLYVLLWFNLIINYLVGIVSLALFILYTIFSVFRK</sequence>
<gene>
    <name evidence="2" type="ORF">O9G_004307</name>
</gene>
<dbReference type="Proteomes" id="UP000030755">
    <property type="component" value="Unassembled WGS sequence"/>
</dbReference>
<feature type="transmembrane region" description="Helical" evidence="1">
    <location>
        <begin position="524"/>
        <end position="545"/>
    </location>
</feature>
<name>A0A075AWD2_ROZAC</name>
<feature type="transmembrane region" description="Helical" evidence="1">
    <location>
        <begin position="601"/>
        <end position="624"/>
    </location>
</feature>
<organism evidence="2 3">
    <name type="scientific">Rozella allomycis (strain CSF55)</name>
    <dbReference type="NCBI Taxonomy" id="988480"/>
    <lineage>
        <taxon>Eukaryota</taxon>
        <taxon>Fungi</taxon>
        <taxon>Fungi incertae sedis</taxon>
        <taxon>Cryptomycota</taxon>
        <taxon>Cryptomycota incertae sedis</taxon>
        <taxon>Rozella</taxon>
    </lineage>
</organism>
<accession>A0A075AWD2</accession>
<protein>
    <submittedName>
        <fullName evidence="2">Uncharacterized protein</fullName>
    </submittedName>
</protein>
<dbReference type="AlphaFoldDB" id="A0A075AWD2"/>
<feature type="transmembrane region" description="Helical" evidence="1">
    <location>
        <begin position="557"/>
        <end position="581"/>
    </location>
</feature>
<proteinExistence type="predicted"/>
<evidence type="ECO:0000256" key="1">
    <source>
        <dbReference type="SAM" id="Phobius"/>
    </source>
</evidence>
<feature type="transmembrane region" description="Helical" evidence="1">
    <location>
        <begin position="663"/>
        <end position="682"/>
    </location>
</feature>
<reference evidence="2 3" key="1">
    <citation type="journal article" date="2013" name="Curr. Biol.">
        <title>Shared signatures of parasitism and phylogenomics unite Cryptomycota and microsporidia.</title>
        <authorList>
            <person name="James T.Y."/>
            <person name="Pelin A."/>
            <person name="Bonen L."/>
            <person name="Ahrendt S."/>
            <person name="Sain D."/>
            <person name="Corradi N."/>
            <person name="Stajich J.E."/>
        </authorList>
    </citation>
    <scope>NUCLEOTIDE SEQUENCE [LARGE SCALE GENOMIC DNA]</scope>
    <source>
        <strain evidence="2 3">CSF55</strain>
    </source>
</reference>
<keyword evidence="1" id="KW-0472">Membrane</keyword>
<keyword evidence="1" id="KW-0812">Transmembrane</keyword>